<keyword evidence="4" id="KW-1185">Reference proteome</keyword>
<dbReference type="KEGG" id="marq:MARGE09_P1742"/>
<reference evidence="3 4" key="1">
    <citation type="journal article" date="2022" name="IScience">
        <title>An ultrasensitive nanofiber-based assay for enzymatic hydrolysis and deep-sea microbial degradation of cellulose.</title>
        <authorList>
            <person name="Tsudome M."/>
            <person name="Tachioka M."/>
            <person name="Miyazaki M."/>
            <person name="Uchimura K."/>
            <person name="Tsuda M."/>
            <person name="Takaki Y."/>
            <person name="Deguchi S."/>
        </authorList>
    </citation>
    <scope>NUCLEOTIDE SEQUENCE [LARGE SCALE GENOMIC DNA]</scope>
    <source>
        <strain evidence="3 4">GE09</strain>
    </source>
</reference>
<comment type="similarity">
    <text evidence="1">Belongs to the UPF0502 family.</text>
</comment>
<accession>A0AAN1WH74</accession>
<evidence type="ECO:0000256" key="2">
    <source>
        <dbReference type="SAM" id="Coils"/>
    </source>
</evidence>
<proteinExistence type="inferred from homology"/>
<dbReference type="InterPro" id="IPR036390">
    <property type="entry name" value="WH_DNA-bd_sf"/>
</dbReference>
<evidence type="ECO:0000256" key="1">
    <source>
        <dbReference type="HAMAP-Rule" id="MF_01584"/>
    </source>
</evidence>
<feature type="coiled-coil region" evidence="2">
    <location>
        <begin position="184"/>
        <end position="211"/>
    </location>
</feature>
<dbReference type="PANTHER" id="PTHR38768:SF1">
    <property type="entry name" value="UPF0502 PROTEIN YCEH"/>
    <property type="match status" value="1"/>
</dbReference>
<dbReference type="InterPro" id="IPR036388">
    <property type="entry name" value="WH-like_DNA-bd_sf"/>
</dbReference>
<dbReference type="Pfam" id="PF04337">
    <property type="entry name" value="DUF480"/>
    <property type="match status" value="1"/>
</dbReference>
<dbReference type="HAMAP" id="MF_01584">
    <property type="entry name" value="UPF0502"/>
    <property type="match status" value="1"/>
</dbReference>
<gene>
    <name evidence="3" type="ORF">MARGE09_P1742</name>
</gene>
<dbReference type="SUPFAM" id="SSF46785">
    <property type="entry name" value="Winged helix' DNA-binding domain"/>
    <property type="match status" value="2"/>
</dbReference>
<name>A0AAN1WH74_9GAMM</name>
<dbReference type="InterPro" id="IPR007432">
    <property type="entry name" value="DUF480"/>
</dbReference>
<dbReference type="EMBL" id="AP023086">
    <property type="protein sequence ID" value="BCD97541.1"/>
    <property type="molecule type" value="Genomic_DNA"/>
</dbReference>
<sequence>MQELSLIETRVVGCLIEKAITTPDQYPLSLNSLTNACNQKSNRDPVVEFEEVDVQEALDSLIAQNLASEVRSGARVAKYQHRFGTSEFAEVRYNDKEIAVLCLLFLRGAQTPGELRTRSARLCSFKDVSDVELVLTKLSDHAGGPFVQKLPREPGKRENRWAHLFSAELNVDARAGSDEVALPNTTLSARVESLEGELAELKAAFLDLKAQFDDLMA</sequence>
<evidence type="ECO:0000313" key="3">
    <source>
        <dbReference type="EMBL" id="BCD97541.1"/>
    </source>
</evidence>
<dbReference type="Proteomes" id="UP001320119">
    <property type="component" value="Chromosome"/>
</dbReference>
<dbReference type="AlphaFoldDB" id="A0AAN1WH74"/>
<dbReference type="PANTHER" id="PTHR38768">
    <property type="entry name" value="UPF0502 PROTEIN YCEH"/>
    <property type="match status" value="1"/>
</dbReference>
<protein>
    <submittedName>
        <fullName evidence="3">Uncharacterized protein</fullName>
    </submittedName>
</protein>
<dbReference type="Gene3D" id="1.10.10.10">
    <property type="entry name" value="Winged helix-like DNA-binding domain superfamily/Winged helix DNA-binding domain"/>
    <property type="match status" value="2"/>
</dbReference>
<evidence type="ECO:0000313" key="4">
    <source>
        <dbReference type="Proteomes" id="UP001320119"/>
    </source>
</evidence>
<dbReference type="RefSeq" id="WP_236987008.1">
    <property type="nucleotide sequence ID" value="NZ_AP023086.1"/>
</dbReference>
<keyword evidence="2" id="KW-0175">Coiled coil</keyword>
<organism evidence="3 4">
    <name type="scientific">Marinagarivorans cellulosilyticus</name>
    <dbReference type="NCBI Taxonomy" id="2721545"/>
    <lineage>
        <taxon>Bacteria</taxon>
        <taxon>Pseudomonadati</taxon>
        <taxon>Pseudomonadota</taxon>
        <taxon>Gammaproteobacteria</taxon>
        <taxon>Cellvibrionales</taxon>
        <taxon>Cellvibrionaceae</taxon>
        <taxon>Marinagarivorans</taxon>
    </lineage>
</organism>